<dbReference type="Proteomes" id="UP001310386">
    <property type="component" value="Unassembled WGS sequence"/>
</dbReference>
<dbReference type="RefSeq" id="WP_371753176.1">
    <property type="nucleotide sequence ID" value="NZ_JAYJLD010000005.1"/>
</dbReference>
<accession>A0ABU5ZFR4</accession>
<proteinExistence type="predicted"/>
<comment type="caution">
    <text evidence="1">The sequence shown here is derived from an EMBL/GenBank/DDBJ whole genome shotgun (WGS) entry which is preliminary data.</text>
</comment>
<evidence type="ECO:0000313" key="2">
    <source>
        <dbReference type="Proteomes" id="UP001310386"/>
    </source>
</evidence>
<organism evidence="1 2">
    <name type="scientific">Ferviditalea candida</name>
    <dbReference type="NCBI Taxonomy" id="3108399"/>
    <lineage>
        <taxon>Bacteria</taxon>
        <taxon>Bacillati</taxon>
        <taxon>Bacillota</taxon>
        <taxon>Bacilli</taxon>
        <taxon>Bacillales</taxon>
        <taxon>Paenibacillaceae</taxon>
        <taxon>Ferviditalea</taxon>
    </lineage>
</organism>
<dbReference type="Pfam" id="PF16258">
    <property type="entry name" value="DUF4912"/>
    <property type="match status" value="1"/>
</dbReference>
<keyword evidence="2" id="KW-1185">Reference proteome</keyword>
<protein>
    <submittedName>
        <fullName evidence="1">DUF4912 domain-containing protein</fullName>
    </submittedName>
</protein>
<dbReference type="EMBL" id="JAYJLD010000005">
    <property type="protein sequence ID" value="MEB3101062.1"/>
    <property type="molecule type" value="Genomic_DNA"/>
</dbReference>
<reference evidence="1" key="1">
    <citation type="submission" date="2023-12" db="EMBL/GenBank/DDBJ databases">
        <title>Fervidustalea candida gen. nov., sp. nov., a novel member of the family Paenibacillaceae isolated from a geothermal area.</title>
        <authorList>
            <person name="Li W.-J."/>
            <person name="Jiao J.-Y."/>
            <person name="Chen Y."/>
        </authorList>
    </citation>
    <scope>NUCLEOTIDE SEQUENCE</scope>
    <source>
        <strain evidence="1">SYSU GA230002</strain>
    </source>
</reference>
<sequence length="173" mass="20211">MNTAQVQAPIPTSGYEVPDRYHKDLLQLMVRDARTLYVYWEISNRRRWLVSNHFQCDWGGMPKILRVYDVTHVYFNGNNAHSHVDIELTPEAVNWYIHGVNSGATYVVDMGTYTLERQFIPLLRSNFAATPRNFKATWGEPIVSVVEEARQQTLSKRIRPHFFENFNAYSQSK</sequence>
<dbReference type="InterPro" id="IPR032585">
    <property type="entry name" value="DUF4912"/>
</dbReference>
<evidence type="ECO:0000313" key="1">
    <source>
        <dbReference type="EMBL" id="MEB3101062.1"/>
    </source>
</evidence>
<gene>
    <name evidence="1" type="ORF">VF724_05235</name>
</gene>
<name>A0ABU5ZFR4_9BACL</name>